<evidence type="ECO:0000256" key="1">
    <source>
        <dbReference type="SAM" id="MobiDB-lite"/>
    </source>
</evidence>
<sequence>MTELNVYPLKSGGGTSLERAEMTPRGLRYDREFMLITPEGAHLSQREVPRMALMRPAYDGEKLVVEVADPALALTPFVHEPRAEGPAHDVTVHRKPCRGVDQGDEAAEWFSGLLGLECRLVRFPDGDTRPTGRGGGEVAYADGYPLLVISQESLDDLNSRLAEPLPMNRFRPNLVIEGWGRPFGEDHVRRMRVGGVEIEVVKPCGRCVLTTVDQDAGVRTREPLRTLAKFRNIGKEILFGQNAIPRTTGEIALGDEVEILETAEPPA</sequence>
<dbReference type="Pfam" id="PF03476">
    <property type="entry name" value="MOSC_N"/>
    <property type="match status" value="1"/>
</dbReference>
<dbReference type="InterPro" id="IPR005302">
    <property type="entry name" value="MoCF_Sase_C"/>
</dbReference>
<dbReference type="Pfam" id="PF03473">
    <property type="entry name" value="MOSC"/>
    <property type="match status" value="1"/>
</dbReference>
<accession>A0A3A4ATW1</accession>
<gene>
    <name evidence="3" type="ORF">D5H75_13180</name>
</gene>
<feature type="domain" description="MOSC" evidence="2">
    <location>
        <begin position="118"/>
        <end position="260"/>
    </location>
</feature>
<protein>
    <submittedName>
        <fullName evidence="3">MOSC domain-containing protein</fullName>
    </submittedName>
</protein>
<dbReference type="PANTHER" id="PTHR14237">
    <property type="entry name" value="MOLYBDOPTERIN COFACTOR SULFURASE MOSC"/>
    <property type="match status" value="1"/>
</dbReference>
<dbReference type="OrthoDB" id="9793178at2"/>
<dbReference type="Gene3D" id="2.40.33.20">
    <property type="entry name" value="PK beta-barrel domain-like"/>
    <property type="match status" value="1"/>
</dbReference>
<dbReference type="SUPFAM" id="SSF141673">
    <property type="entry name" value="MOSC N-terminal domain-like"/>
    <property type="match status" value="1"/>
</dbReference>
<dbReference type="PROSITE" id="PS51340">
    <property type="entry name" value="MOSC"/>
    <property type="match status" value="1"/>
</dbReference>
<organism evidence="3 4">
    <name type="scientific">Bailinhaonella thermotolerans</name>
    <dbReference type="NCBI Taxonomy" id="1070861"/>
    <lineage>
        <taxon>Bacteria</taxon>
        <taxon>Bacillati</taxon>
        <taxon>Actinomycetota</taxon>
        <taxon>Actinomycetes</taxon>
        <taxon>Streptosporangiales</taxon>
        <taxon>Streptosporangiaceae</taxon>
        <taxon>Bailinhaonella</taxon>
    </lineage>
</organism>
<comment type="caution">
    <text evidence="3">The sequence shown here is derived from an EMBL/GenBank/DDBJ whole genome shotgun (WGS) entry which is preliminary data.</text>
</comment>
<dbReference type="GO" id="GO:0030170">
    <property type="term" value="F:pyridoxal phosphate binding"/>
    <property type="evidence" value="ECO:0007669"/>
    <property type="project" value="InterPro"/>
</dbReference>
<dbReference type="InterPro" id="IPR011037">
    <property type="entry name" value="Pyrv_Knase-like_insert_dom_sf"/>
</dbReference>
<dbReference type="SUPFAM" id="SSF50800">
    <property type="entry name" value="PK beta-barrel domain-like"/>
    <property type="match status" value="1"/>
</dbReference>
<dbReference type="Proteomes" id="UP000265768">
    <property type="component" value="Unassembled WGS sequence"/>
</dbReference>
<evidence type="ECO:0000259" key="2">
    <source>
        <dbReference type="PROSITE" id="PS51340"/>
    </source>
</evidence>
<dbReference type="AlphaFoldDB" id="A0A3A4ATW1"/>
<reference evidence="3 4" key="1">
    <citation type="submission" date="2018-09" db="EMBL/GenBank/DDBJ databases">
        <title>YIM 75507 draft genome.</title>
        <authorList>
            <person name="Tang S."/>
            <person name="Feng Y."/>
        </authorList>
    </citation>
    <scope>NUCLEOTIDE SEQUENCE [LARGE SCALE GENOMIC DNA]</scope>
    <source>
        <strain evidence="3 4">YIM 75507</strain>
    </source>
</reference>
<dbReference type="GO" id="GO:0003824">
    <property type="term" value="F:catalytic activity"/>
    <property type="evidence" value="ECO:0007669"/>
    <property type="project" value="InterPro"/>
</dbReference>
<evidence type="ECO:0000313" key="3">
    <source>
        <dbReference type="EMBL" id="RJL32853.1"/>
    </source>
</evidence>
<proteinExistence type="predicted"/>
<feature type="region of interest" description="Disordered" evidence="1">
    <location>
        <begin position="1"/>
        <end position="21"/>
    </location>
</feature>
<name>A0A3A4ATW1_9ACTN</name>
<dbReference type="InterPro" id="IPR005303">
    <property type="entry name" value="MOCOS_middle"/>
</dbReference>
<dbReference type="GO" id="GO:0030151">
    <property type="term" value="F:molybdenum ion binding"/>
    <property type="evidence" value="ECO:0007669"/>
    <property type="project" value="InterPro"/>
</dbReference>
<evidence type="ECO:0000313" key="4">
    <source>
        <dbReference type="Proteomes" id="UP000265768"/>
    </source>
</evidence>
<keyword evidence="4" id="KW-1185">Reference proteome</keyword>
<dbReference type="EMBL" id="QZEY01000004">
    <property type="protein sequence ID" value="RJL32853.1"/>
    <property type="molecule type" value="Genomic_DNA"/>
</dbReference>
<dbReference type="PANTHER" id="PTHR14237:SF19">
    <property type="entry name" value="MITOCHONDRIAL AMIDOXIME REDUCING COMPONENT 1"/>
    <property type="match status" value="1"/>
</dbReference>